<dbReference type="AlphaFoldDB" id="A0A0X3BIM7"/>
<organism evidence="1 2">
    <name type="scientific">Methanoculleus bourgensis</name>
    <dbReference type="NCBI Taxonomy" id="83986"/>
    <lineage>
        <taxon>Archaea</taxon>
        <taxon>Methanobacteriati</taxon>
        <taxon>Methanobacteriota</taxon>
        <taxon>Stenosarchaea group</taxon>
        <taxon>Methanomicrobia</taxon>
        <taxon>Methanomicrobiales</taxon>
        <taxon>Methanomicrobiaceae</taxon>
        <taxon>Methanoculleus</taxon>
    </lineage>
</organism>
<dbReference type="OrthoDB" id="57062at2157"/>
<dbReference type="Proteomes" id="UP000069850">
    <property type="component" value="Chromosome 1"/>
</dbReference>
<proteinExistence type="predicted"/>
<protein>
    <submittedName>
        <fullName evidence="1">Uncharacterized protein</fullName>
    </submittedName>
</protein>
<dbReference type="InterPro" id="IPR027396">
    <property type="entry name" value="DsrEFH-like"/>
</dbReference>
<dbReference type="KEGG" id="mema:MMAB1_0542"/>
<dbReference type="SUPFAM" id="SSF75169">
    <property type="entry name" value="DsrEFH-like"/>
    <property type="match status" value="1"/>
</dbReference>
<name>A0A0X3BIM7_9EURY</name>
<dbReference type="Gene3D" id="3.40.1260.10">
    <property type="entry name" value="DsrEFH-like"/>
    <property type="match status" value="1"/>
</dbReference>
<dbReference type="RefSeq" id="WP_062261745.1">
    <property type="nucleotide sequence ID" value="NZ_LT158599.1"/>
</dbReference>
<sequence>MMPGYRVLVHASERDRVPVALNNAKNLIAGLGVGAVEVRVVAYADGVEGLRASGPNTVLMDLLASHGAGFVVCANTLRSRNLTAEDFPDYVETVPSGVVEPVIRPALPPAVKKGISYASRTAFTTPSWPGLLTIRARPISVLMMAPLVRRPRRT</sequence>
<accession>A0A0X3BIM7</accession>
<evidence type="ECO:0000313" key="1">
    <source>
        <dbReference type="EMBL" id="CVK31759.1"/>
    </source>
</evidence>
<dbReference type="PANTHER" id="PTHR37691:SF1">
    <property type="entry name" value="BLR3518 PROTEIN"/>
    <property type="match status" value="1"/>
</dbReference>
<reference evidence="1 2" key="1">
    <citation type="submission" date="2016-01" db="EMBL/GenBank/DDBJ databases">
        <authorList>
            <person name="Manzoor S."/>
        </authorList>
    </citation>
    <scope>NUCLEOTIDE SEQUENCE [LARGE SCALE GENOMIC DNA]</scope>
    <source>
        <strain evidence="1">Methanoculleus sp MAB1</strain>
    </source>
</reference>
<dbReference type="EMBL" id="LT158599">
    <property type="protein sequence ID" value="CVK31759.1"/>
    <property type="molecule type" value="Genomic_DNA"/>
</dbReference>
<dbReference type="Pfam" id="PF02635">
    <property type="entry name" value="DsrE"/>
    <property type="match status" value="1"/>
</dbReference>
<dbReference type="PANTHER" id="PTHR37691">
    <property type="entry name" value="BLR3518 PROTEIN"/>
    <property type="match status" value="1"/>
</dbReference>
<dbReference type="InterPro" id="IPR003787">
    <property type="entry name" value="Sulphur_relay_DsrE/F-like"/>
</dbReference>
<dbReference type="GeneID" id="27136597"/>
<gene>
    <name evidence="1" type="ORF">MMAB1_0542</name>
</gene>
<evidence type="ECO:0000313" key="2">
    <source>
        <dbReference type="Proteomes" id="UP000069850"/>
    </source>
</evidence>